<evidence type="ECO:0000256" key="3">
    <source>
        <dbReference type="ARBA" id="ARBA00010088"/>
    </source>
</evidence>
<feature type="signal peptide" evidence="11">
    <location>
        <begin position="1"/>
        <end position="28"/>
    </location>
</feature>
<name>A0A193LBE6_9GAMM</name>
<protein>
    <recommendedName>
        <fullName evidence="5">Proline iminopeptidase</fullName>
        <ecNumber evidence="4">3.4.11.5</ecNumber>
    </recommendedName>
    <alternativeName>
        <fullName evidence="10">Prolyl aminopeptidase</fullName>
    </alternativeName>
</protein>
<dbReference type="GO" id="GO:0006508">
    <property type="term" value="P:proteolysis"/>
    <property type="evidence" value="ECO:0007669"/>
    <property type="project" value="UniProtKB-KW"/>
</dbReference>
<evidence type="ECO:0000256" key="4">
    <source>
        <dbReference type="ARBA" id="ARBA00012568"/>
    </source>
</evidence>
<evidence type="ECO:0000256" key="6">
    <source>
        <dbReference type="ARBA" id="ARBA00022438"/>
    </source>
</evidence>
<dbReference type="EC" id="3.4.11.5" evidence="4"/>
<dbReference type="GO" id="GO:0005737">
    <property type="term" value="C:cytoplasm"/>
    <property type="evidence" value="ECO:0007669"/>
    <property type="project" value="UniProtKB-SubCell"/>
</dbReference>
<dbReference type="EMBL" id="CP016268">
    <property type="protein sequence ID" value="ANO49817.1"/>
    <property type="molecule type" value="Genomic_DNA"/>
</dbReference>
<feature type="domain" description="AB hydrolase-1" evidence="12">
    <location>
        <begin position="89"/>
        <end position="443"/>
    </location>
</feature>
<evidence type="ECO:0000256" key="1">
    <source>
        <dbReference type="ARBA" id="ARBA00001585"/>
    </source>
</evidence>
<dbReference type="PRINTS" id="PR00793">
    <property type="entry name" value="PROAMNOPTASE"/>
</dbReference>
<dbReference type="Proteomes" id="UP000092695">
    <property type="component" value="Chromosome"/>
</dbReference>
<evidence type="ECO:0000259" key="12">
    <source>
        <dbReference type="Pfam" id="PF00561"/>
    </source>
</evidence>
<evidence type="ECO:0000256" key="8">
    <source>
        <dbReference type="ARBA" id="ARBA00022670"/>
    </source>
</evidence>
<dbReference type="Gene3D" id="3.40.50.1820">
    <property type="entry name" value="alpha/beta hydrolase"/>
    <property type="match status" value="1"/>
</dbReference>
<gene>
    <name evidence="13" type="ORF">BA177_00035</name>
</gene>
<keyword evidence="8" id="KW-0645">Protease</keyword>
<dbReference type="InterPro" id="IPR002410">
    <property type="entry name" value="Peptidase_S33"/>
</dbReference>
<dbReference type="PANTHER" id="PTHR43722:SF1">
    <property type="entry name" value="PROLINE IMINOPEPTIDASE"/>
    <property type="match status" value="1"/>
</dbReference>
<keyword evidence="9" id="KW-0378">Hydrolase</keyword>
<keyword evidence="11" id="KW-0732">Signal</keyword>
<evidence type="ECO:0000256" key="11">
    <source>
        <dbReference type="SAM" id="SignalP"/>
    </source>
</evidence>
<dbReference type="PANTHER" id="PTHR43722">
    <property type="entry name" value="PROLINE IMINOPEPTIDASE"/>
    <property type="match status" value="1"/>
</dbReference>
<dbReference type="SUPFAM" id="SSF53474">
    <property type="entry name" value="alpha/beta-Hydrolases"/>
    <property type="match status" value="1"/>
</dbReference>
<evidence type="ECO:0000256" key="2">
    <source>
        <dbReference type="ARBA" id="ARBA00004496"/>
    </source>
</evidence>
<evidence type="ECO:0000256" key="5">
    <source>
        <dbReference type="ARBA" id="ARBA00021843"/>
    </source>
</evidence>
<dbReference type="AlphaFoldDB" id="A0A193LBE6"/>
<dbReference type="RefSeq" id="WP_068611606.1">
    <property type="nucleotide sequence ID" value="NZ_CP016268.1"/>
</dbReference>
<evidence type="ECO:0000256" key="7">
    <source>
        <dbReference type="ARBA" id="ARBA00022490"/>
    </source>
</evidence>
<evidence type="ECO:0000256" key="10">
    <source>
        <dbReference type="ARBA" id="ARBA00029605"/>
    </source>
</evidence>
<comment type="similarity">
    <text evidence="3">Belongs to the peptidase S33 family.</text>
</comment>
<reference evidence="13 14" key="1">
    <citation type="submission" date="2016-06" db="EMBL/GenBank/DDBJ databases">
        <title>Complete genome sequence of a deep-branching marine Gamma Proteobacterium Woeseia oceani type strain XK5.</title>
        <authorList>
            <person name="Mu D."/>
            <person name="Du Z."/>
        </authorList>
    </citation>
    <scope>NUCLEOTIDE SEQUENCE [LARGE SCALE GENOMIC DNA]</scope>
    <source>
        <strain evidence="13 14">XK5</strain>
    </source>
</reference>
<keyword evidence="7" id="KW-0963">Cytoplasm</keyword>
<evidence type="ECO:0000256" key="9">
    <source>
        <dbReference type="ARBA" id="ARBA00022801"/>
    </source>
</evidence>
<comment type="subcellular location">
    <subcellularLocation>
        <location evidence="2">Cytoplasm</location>
    </subcellularLocation>
</comment>
<keyword evidence="6" id="KW-0031">Aminopeptidase</keyword>
<dbReference type="STRING" id="1548547.BA177_00035"/>
<organism evidence="13 14">
    <name type="scientific">Woeseia oceani</name>
    <dbReference type="NCBI Taxonomy" id="1548547"/>
    <lineage>
        <taxon>Bacteria</taxon>
        <taxon>Pseudomonadati</taxon>
        <taxon>Pseudomonadota</taxon>
        <taxon>Gammaproteobacteria</taxon>
        <taxon>Woeseiales</taxon>
        <taxon>Woeseiaceae</taxon>
        <taxon>Woeseia</taxon>
    </lineage>
</organism>
<dbReference type="OrthoDB" id="4510475at2"/>
<dbReference type="GO" id="GO:0004177">
    <property type="term" value="F:aminopeptidase activity"/>
    <property type="evidence" value="ECO:0007669"/>
    <property type="project" value="UniProtKB-KW"/>
</dbReference>
<keyword evidence="14" id="KW-1185">Reference proteome</keyword>
<dbReference type="InterPro" id="IPR000073">
    <property type="entry name" value="AB_hydrolase_1"/>
</dbReference>
<dbReference type="InterPro" id="IPR005944">
    <property type="entry name" value="Pro_iminopeptidase"/>
</dbReference>
<proteinExistence type="inferred from homology"/>
<comment type="catalytic activity">
    <reaction evidence="1">
        <text>Release of N-terminal proline from a peptide.</text>
        <dbReference type="EC" id="3.4.11.5"/>
    </reaction>
</comment>
<dbReference type="Pfam" id="PF00561">
    <property type="entry name" value="Abhydrolase_1"/>
    <property type="match status" value="1"/>
</dbReference>
<accession>A0A193LBE6</accession>
<evidence type="ECO:0000313" key="13">
    <source>
        <dbReference type="EMBL" id="ANO49817.1"/>
    </source>
</evidence>
<dbReference type="InterPro" id="IPR029058">
    <property type="entry name" value="AB_hydrolase_fold"/>
</dbReference>
<feature type="chain" id="PRO_5008260030" description="Proline iminopeptidase" evidence="11">
    <location>
        <begin position="29"/>
        <end position="496"/>
    </location>
</feature>
<evidence type="ECO:0000313" key="14">
    <source>
        <dbReference type="Proteomes" id="UP000092695"/>
    </source>
</evidence>
<dbReference type="KEGG" id="woc:BA177_00035"/>
<sequence length="496" mass="53046">MSGLLTEARLLRTALLAAFCLLPGLLPAAPADSIDLQDCRISAGPGFPRIKARCGILLRPLNPADDGSPLIDLNVAVVPALSLEPEADPFVPIAGGPGQASTEFYAAIATAFEDVRRTRDIVLLDQRGTGQSSALDCEVVEQLTTATIGDTQTLDATRECLESLEHDPRYFTTSIAVQDLEALRESLGYAQFNVYGISYGTRVAQHYARRYPESVRSVILDGVVPPQLALGPAIANEAQRALDSVLNRCREDSACHERFPQLDNEFAELKARLSARPATVALNDPLTGRRDSIDFGPDEFAGALRLLSYHPSTIALMPLLIHEAANGNLAPLAGQYLQNTGALSESLSIGMHNAVVCTEDIPFAKVAAEERAALGQTYIGPVLLDSMRIACSIWPSGVIDDGFKQPLSTDLPVLLLSGEADPITPPAYAELAAVELRNARHLIGRNQGHGLAARGCVPELVATFVDTASVQDLDATCLDKQLFAMPFFLDFSGPAP</sequence>